<dbReference type="InterPro" id="IPR050383">
    <property type="entry name" value="GlyoxalaseI/FosfomycinResist"/>
</dbReference>
<dbReference type="EMBL" id="MVHF01000050">
    <property type="protein sequence ID" value="ORA26292.1"/>
    <property type="molecule type" value="Genomic_DNA"/>
</dbReference>
<feature type="domain" description="VOC" evidence="1">
    <location>
        <begin position="31"/>
        <end position="201"/>
    </location>
</feature>
<sequence>MTEKREVSPLLAQARRTETMTTADRKVDFLGLDHIALGCSDMARTVAFYNGVLGMPILHTLEYTGTDAEGNEVPMGQHFFFGVGGENPNAHLAFFYWKDGYHVDAGNIPEQPLPEGVNPRARNFKPGVVGHINLRVEQERIPAFCRLLGEAGIEYRHTTRYGDPWHEVTTTNGYTAPKDGCLMDSVYFDDPDGLHLEFNAWLPLWDSWPNDAEPWADPRTPR</sequence>
<organism evidence="2 3">
    <name type="scientific">Mycobacterium aquaticum</name>
    <dbReference type="NCBI Taxonomy" id="1927124"/>
    <lineage>
        <taxon>Bacteria</taxon>
        <taxon>Bacillati</taxon>
        <taxon>Actinomycetota</taxon>
        <taxon>Actinomycetes</taxon>
        <taxon>Mycobacteriales</taxon>
        <taxon>Mycobacteriaceae</taxon>
        <taxon>Mycobacterium</taxon>
    </lineage>
</organism>
<name>A0A1X0A8F3_9MYCO</name>
<dbReference type="Pfam" id="PF00903">
    <property type="entry name" value="Glyoxalase"/>
    <property type="match status" value="1"/>
</dbReference>
<evidence type="ECO:0000313" key="3">
    <source>
        <dbReference type="Proteomes" id="UP000192448"/>
    </source>
</evidence>
<proteinExistence type="predicted"/>
<keyword evidence="3" id="KW-1185">Reference proteome</keyword>
<dbReference type="InterPro" id="IPR029068">
    <property type="entry name" value="Glyas_Bleomycin-R_OHBP_Dase"/>
</dbReference>
<evidence type="ECO:0000259" key="1">
    <source>
        <dbReference type="PROSITE" id="PS51819"/>
    </source>
</evidence>
<dbReference type="PANTHER" id="PTHR21366">
    <property type="entry name" value="GLYOXALASE FAMILY PROTEIN"/>
    <property type="match status" value="1"/>
</dbReference>
<reference evidence="2 3" key="1">
    <citation type="submission" date="2017-02" db="EMBL/GenBank/DDBJ databases">
        <title>The new phylogeny of genus Mycobacterium.</title>
        <authorList>
            <person name="Tortoli E."/>
            <person name="Trovato A."/>
            <person name="Cirillo D.M."/>
        </authorList>
    </citation>
    <scope>NUCLEOTIDE SEQUENCE [LARGE SCALE GENOMIC DNA]</scope>
    <source>
        <strain evidence="2 3">RW6</strain>
    </source>
</reference>
<dbReference type="InterPro" id="IPR004360">
    <property type="entry name" value="Glyas_Fos-R_dOase_dom"/>
</dbReference>
<dbReference type="STRING" id="1927124.BST13_32045"/>
<dbReference type="Proteomes" id="UP000192448">
    <property type="component" value="Unassembled WGS sequence"/>
</dbReference>
<dbReference type="Gene3D" id="3.10.180.10">
    <property type="entry name" value="2,3-Dihydroxybiphenyl 1,2-Dioxygenase, domain 1"/>
    <property type="match status" value="1"/>
</dbReference>
<protein>
    <recommendedName>
        <fullName evidence="1">VOC domain-containing protein</fullName>
    </recommendedName>
</protein>
<dbReference type="PANTHER" id="PTHR21366:SF31">
    <property type="entry name" value="METALLOTHIOL TRANSFERASE FOSB"/>
    <property type="match status" value="1"/>
</dbReference>
<dbReference type="InterPro" id="IPR037523">
    <property type="entry name" value="VOC_core"/>
</dbReference>
<gene>
    <name evidence="2" type="ORF">BST13_32045</name>
</gene>
<dbReference type="AlphaFoldDB" id="A0A1X0A8F3"/>
<dbReference type="PROSITE" id="PS51819">
    <property type="entry name" value="VOC"/>
    <property type="match status" value="1"/>
</dbReference>
<comment type="caution">
    <text evidence="2">The sequence shown here is derived from an EMBL/GenBank/DDBJ whole genome shotgun (WGS) entry which is preliminary data.</text>
</comment>
<evidence type="ECO:0000313" key="2">
    <source>
        <dbReference type="EMBL" id="ORA26292.1"/>
    </source>
</evidence>
<accession>A0A1X0A8F3</accession>
<dbReference type="SUPFAM" id="SSF54593">
    <property type="entry name" value="Glyoxalase/Bleomycin resistance protein/Dihydroxybiphenyl dioxygenase"/>
    <property type="match status" value="1"/>
</dbReference>